<proteinExistence type="predicted"/>
<gene>
    <name evidence="2" type="ORF">J0895_22045</name>
</gene>
<reference evidence="2 3" key="1">
    <citation type="submission" date="2021-03" db="EMBL/GenBank/DDBJ databases">
        <title>Metabolic Capacity of the Antarctic Cyanobacterium Phormidium pseudopriestleyi that Sustains Oxygenic Photosynthesis in the Presence of Hydrogen Sulfide.</title>
        <authorList>
            <person name="Lumian J.E."/>
            <person name="Jungblut A.D."/>
            <person name="Dillon M.L."/>
            <person name="Hawes I."/>
            <person name="Doran P.T."/>
            <person name="Mackey T.J."/>
            <person name="Dick G.J."/>
            <person name="Grettenberger C.L."/>
            <person name="Sumner D.Y."/>
        </authorList>
    </citation>
    <scope>NUCLEOTIDE SEQUENCE [LARGE SCALE GENOMIC DNA]</scope>
    <source>
        <strain evidence="2 3">FRX01</strain>
    </source>
</reference>
<dbReference type="PANTHER" id="PTHR36761">
    <property type="entry name" value="ORF03 PROTEIN"/>
    <property type="match status" value="1"/>
</dbReference>
<feature type="transmembrane region" description="Helical" evidence="1">
    <location>
        <begin position="155"/>
        <end position="174"/>
    </location>
</feature>
<keyword evidence="1" id="KW-0812">Transmembrane</keyword>
<dbReference type="EMBL" id="JAFLQW010000578">
    <property type="protein sequence ID" value="MBO0351711.1"/>
    <property type="molecule type" value="Genomic_DNA"/>
</dbReference>
<evidence type="ECO:0000256" key="1">
    <source>
        <dbReference type="SAM" id="Phobius"/>
    </source>
</evidence>
<keyword evidence="1" id="KW-1133">Transmembrane helix</keyword>
<evidence type="ECO:0000313" key="2">
    <source>
        <dbReference type="EMBL" id="MBO0351711.1"/>
    </source>
</evidence>
<dbReference type="RefSeq" id="WP_207090144.1">
    <property type="nucleotide sequence ID" value="NZ_JAFLQW010000578.1"/>
</dbReference>
<organism evidence="2 3">
    <name type="scientific">Phormidium pseudopriestleyi FRX01</name>
    <dbReference type="NCBI Taxonomy" id="1759528"/>
    <lineage>
        <taxon>Bacteria</taxon>
        <taxon>Bacillati</taxon>
        <taxon>Cyanobacteriota</taxon>
        <taxon>Cyanophyceae</taxon>
        <taxon>Oscillatoriophycideae</taxon>
        <taxon>Oscillatoriales</taxon>
        <taxon>Oscillatoriaceae</taxon>
        <taxon>Phormidium</taxon>
    </lineage>
</organism>
<name>A0ABS3FX84_9CYAN</name>
<evidence type="ECO:0000313" key="3">
    <source>
        <dbReference type="Proteomes" id="UP000664844"/>
    </source>
</evidence>
<dbReference type="InterPro" id="IPR011990">
    <property type="entry name" value="TPR-like_helical_dom_sf"/>
</dbReference>
<keyword evidence="1" id="KW-0472">Membrane</keyword>
<comment type="caution">
    <text evidence="2">The sequence shown here is derived from an EMBL/GenBank/DDBJ whole genome shotgun (WGS) entry which is preliminary data.</text>
</comment>
<dbReference type="SUPFAM" id="SSF48452">
    <property type="entry name" value="TPR-like"/>
    <property type="match status" value="1"/>
</dbReference>
<dbReference type="Gene3D" id="1.25.40.10">
    <property type="entry name" value="Tetratricopeptide repeat domain"/>
    <property type="match status" value="1"/>
</dbReference>
<protein>
    <submittedName>
        <fullName evidence="2">Tetratricopeptide repeat protein</fullName>
    </submittedName>
</protein>
<keyword evidence="3" id="KW-1185">Reference proteome</keyword>
<dbReference type="PANTHER" id="PTHR36761:SF2">
    <property type="entry name" value="ORF03 PROTEIN"/>
    <property type="match status" value="1"/>
</dbReference>
<accession>A0ABS3FX84</accession>
<sequence length="175" mass="19510">MSTEPLEQFNIEYQTGKDAFERGQYPQAVQYLAKASQLVDRNSRLGGESLMWLLTAYHAAGQSSEAIALCRTLLRHPSIETRKQAKRLIYILEAPELKSRPEWLVSIPDLTTLDEGNSKIAQVSMTATAKKPKHQSSESKLPFEDLSQINTQDNGFVWVAMGAIGLLVGGLLWFS</sequence>
<dbReference type="Proteomes" id="UP000664844">
    <property type="component" value="Unassembled WGS sequence"/>
</dbReference>